<dbReference type="InterPro" id="IPR017853">
    <property type="entry name" value="GH"/>
</dbReference>
<keyword evidence="6" id="KW-0119">Carbohydrate metabolism</keyword>
<feature type="region of interest" description="Disordered" evidence="9">
    <location>
        <begin position="667"/>
        <end position="689"/>
    </location>
</feature>
<organism evidence="11">
    <name type="scientific">freshwater metagenome</name>
    <dbReference type="NCBI Taxonomy" id="449393"/>
    <lineage>
        <taxon>unclassified sequences</taxon>
        <taxon>metagenomes</taxon>
        <taxon>ecological metagenomes</taxon>
    </lineage>
</organism>
<dbReference type="InterPro" id="IPR048458">
    <property type="entry name" value="MalQ_N"/>
</dbReference>
<dbReference type="GO" id="GO:0004134">
    <property type="term" value="F:4-alpha-glucanotransferase activity"/>
    <property type="evidence" value="ECO:0007669"/>
    <property type="project" value="UniProtKB-EC"/>
</dbReference>
<dbReference type="AlphaFoldDB" id="A0A6J6USE0"/>
<evidence type="ECO:0000256" key="4">
    <source>
        <dbReference type="ARBA" id="ARBA00022676"/>
    </source>
</evidence>
<dbReference type="PANTHER" id="PTHR32438">
    <property type="entry name" value="4-ALPHA-GLUCANOTRANSFERASE DPE1, CHLOROPLASTIC/AMYLOPLASTIC"/>
    <property type="match status" value="1"/>
</dbReference>
<evidence type="ECO:0000256" key="9">
    <source>
        <dbReference type="SAM" id="MobiDB-lite"/>
    </source>
</evidence>
<evidence type="ECO:0000313" key="11">
    <source>
        <dbReference type="EMBL" id="CAB4762642.1"/>
    </source>
</evidence>
<evidence type="ECO:0000256" key="5">
    <source>
        <dbReference type="ARBA" id="ARBA00022679"/>
    </source>
</evidence>
<keyword evidence="5" id="KW-0808">Transferase</keyword>
<feature type="domain" description="MalQ N-terminal beta-sandwich" evidence="10">
    <location>
        <begin position="77"/>
        <end position="167"/>
    </location>
</feature>
<accession>A0A6J6USE0</accession>
<dbReference type="EC" id="2.4.1.25" evidence="3"/>
<reference evidence="11" key="1">
    <citation type="submission" date="2020-05" db="EMBL/GenBank/DDBJ databases">
        <authorList>
            <person name="Chiriac C."/>
            <person name="Salcher M."/>
            <person name="Ghai R."/>
            <person name="Kavagutti S V."/>
        </authorList>
    </citation>
    <scope>NUCLEOTIDE SEQUENCE</scope>
</reference>
<evidence type="ECO:0000256" key="7">
    <source>
        <dbReference type="ARBA" id="ARBA00031423"/>
    </source>
</evidence>
<dbReference type="GO" id="GO:0005975">
    <property type="term" value="P:carbohydrate metabolic process"/>
    <property type="evidence" value="ECO:0007669"/>
    <property type="project" value="InterPro"/>
</dbReference>
<evidence type="ECO:0000256" key="2">
    <source>
        <dbReference type="ARBA" id="ARBA00005684"/>
    </source>
</evidence>
<dbReference type="NCBIfam" id="TIGR00217">
    <property type="entry name" value="malQ"/>
    <property type="match status" value="1"/>
</dbReference>
<dbReference type="Gene3D" id="3.20.20.80">
    <property type="entry name" value="Glycosidases"/>
    <property type="match status" value="1"/>
</dbReference>
<dbReference type="EMBL" id="CAEZYZ010000278">
    <property type="protein sequence ID" value="CAB4762642.1"/>
    <property type="molecule type" value="Genomic_DNA"/>
</dbReference>
<dbReference type="PANTHER" id="PTHR32438:SF5">
    <property type="entry name" value="4-ALPHA-GLUCANOTRANSFERASE DPE1, CHLOROPLASTIC_AMYLOPLASTIC"/>
    <property type="match status" value="1"/>
</dbReference>
<evidence type="ECO:0000259" key="10">
    <source>
        <dbReference type="Pfam" id="PF21226"/>
    </source>
</evidence>
<comment type="catalytic activity">
    <reaction evidence="1">
        <text>Transfers a segment of a (1-&gt;4)-alpha-D-glucan to a new position in an acceptor, which may be glucose or a (1-&gt;4)-alpha-D-glucan.</text>
        <dbReference type="EC" id="2.4.1.25"/>
    </reaction>
</comment>
<dbReference type="Pfam" id="PF21226">
    <property type="entry name" value="MalQ_N"/>
    <property type="match status" value="1"/>
</dbReference>
<evidence type="ECO:0000256" key="1">
    <source>
        <dbReference type="ARBA" id="ARBA00000439"/>
    </source>
</evidence>
<proteinExistence type="inferred from homology"/>
<protein>
    <recommendedName>
        <fullName evidence="3">4-alpha-glucanotransferase</fullName>
        <ecNumber evidence="3">2.4.1.25</ecNumber>
    </recommendedName>
    <alternativeName>
        <fullName evidence="7">Amylomaltase</fullName>
    </alternativeName>
    <alternativeName>
        <fullName evidence="8">Disproportionating enzyme</fullName>
    </alternativeName>
</protein>
<comment type="similarity">
    <text evidence="2">Belongs to the disproportionating enzyme family.</text>
</comment>
<name>A0A6J6USE0_9ZZZZ</name>
<keyword evidence="4" id="KW-0328">Glycosyltransferase</keyword>
<evidence type="ECO:0000256" key="3">
    <source>
        <dbReference type="ARBA" id="ARBA00012560"/>
    </source>
</evidence>
<sequence>MSSSDGGPFEAVSESLARLAGAHGVATEYWDQSGRLVSVSATTVRAVLAALGVASGSETEIAAERERIALRGWRRTLPPTFIGREGEDRRLPVHVPHGEKVVARIELEDGSRRQLDQMDWWVDPMLVDGVLTGEASFTVPGDLPLGWHTVIAQTAQTLTSSTLVMTPRRLDPERVIGERQWGFMAQVYATRSRRSWGIGDLRDCADLASWSGRRLGAGFLLINPLHAAAPSAPMAPSPYLPVTRRFANPLYLRVEDIPEFVALPAETRERAEALALAMQQLNLTDSLLDRDACWAAKRSVLESIAAIPLTPDRAALFHDYCLREGQGLVDFATWCVMSDMFGDDPVEWPAGLDHPRNEAVADFRAAHAQAVDFHRWLQWQLDTQLARAQRAAREAGMAIGVMHDLAVGVHPAGSDAWALQDVLAAGVSVGAPPDMYNQLGQDWSQPPWRPDALAEAGFGPYRDMLRTVLRNAGGMRIDHVLGLFRLWWVPRGRPASEGTFVRLDHDAMLGILCLEAHRAGAVIVGEDLGTVEPWVQEALADRGILGTSILWFEKQDSGAVKPPASWRREVLASVTVHDLPPTAGYLRDEHVRIRADLGLLTRPAEVERADADRERHEWAALLRSEGWLDQSADIATDEGLEAMLVALHRALAASPARLLGVSLPDAFGDRRAQNQPGTDQEYPNWRVPMTDSSGAPVLLDDCYAAPERVEHLVATVRPSVGRDKPLGL</sequence>
<evidence type="ECO:0000256" key="6">
    <source>
        <dbReference type="ARBA" id="ARBA00023277"/>
    </source>
</evidence>
<dbReference type="SUPFAM" id="SSF51445">
    <property type="entry name" value="(Trans)glycosidases"/>
    <property type="match status" value="1"/>
</dbReference>
<evidence type="ECO:0000256" key="8">
    <source>
        <dbReference type="ARBA" id="ARBA00031501"/>
    </source>
</evidence>
<dbReference type="Pfam" id="PF02446">
    <property type="entry name" value="Glyco_hydro_77"/>
    <property type="match status" value="1"/>
</dbReference>
<gene>
    <name evidence="11" type="ORF">UFOPK2810_01445</name>
</gene>
<dbReference type="InterPro" id="IPR003385">
    <property type="entry name" value="Glyco_hydro_77"/>
</dbReference>